<sequence length="340" mass="36502">MAQSKVTSAEVAARAGVSQSAVSRVFTPGASASAKTVAKVRKAAEELGYRPNVLARAMVSGRSRIIGLVVAYLENQFYPVALELLSNALQVRGYHILIFTAPNSYDDGIDSVMQDLMDYQVDGIIAASVSMSSDLSARAKDLGIPVVLFNRSQDDVEVSNVTSANRLGGRKVAEFLVAGGHERIAHIAGWQGSSTGRDRQAGFLEVLKAAGQSPFAIVDGMYKREVAMECARKLLGNAERPDAIFVGNDHMAFAVIDAIREAGLRPGHDISVVGFDDVPLASWGAYDLTTLRQPVERMVESTVDLILRQIESGDAAPERIEIEGELVLRGSARIPEGWTS</sequence>
<evidence type="ECO:0000256" key="1">
    <source>
        <dbReference type="ARBA" id="ARBA00022491"/>
    </source>
</evidence>
<keyword evidence="2" id="KW-0805">Transcription regulation</keyword>
<reference evidence="6 7" key="1">
    <citation type="submission" date="2022-10" db="EMBL/GenBank/DDBJ databases">
        <title>Defluviimonas sp. nov., isolated from ocean surface water.</title>
        <authorList>
            <person name="He W."/>
            <person name="Wang L."/>
            <person name="Zhang D.-F."/>
        </authorList>
    </citation>
    <scope>NUCLEOTIDE SEQUENCE [LARGE SCALE GENOMIC DNA]</scope>
    <source>
        <strain evidence="6 7">WL0002</strain>
    </source>
</reference>
<dbReference type="SUPFAM" id="SSF53822">
    <property type="entry name" value="Periplasmic binding protein-like I"/>
    <property type="match status" value="1"/>
</dbReference>
<keyword evidence="1" id="KW-0678">Repressor</keyword>
<dbReference type="Proteomes" id="UP001652542">
    <property type="component" value="Unassembled WGS sequence"/>
</dbReference>
<dbReference type="InterPro" id="IPR000843">
    <property type="entry name" value="HTH_LacI"/>
</dbReference>
<accession>A0ABT2ZGP8</accession>
<evidence type="ECO:0000259" key="5">
    <source>
        <dbReference type="PROSITE" id="PS50932"/>
    </source>
</evidence>
<keyword evidence="4" id="KW-0804">Transcription</keyword>
<evidence type="ECO:0000256" key="2">
    <source>
        <dbReference type="ARBA" id="ARBA00023015"/>
    </source>
</evidence>
<protein>
    <submittedName>
        <fullName evidence="6">LacI family DNA-binding transcriptional regulator</fullName>
    </submittedName>
</protein>
<dbReference type="Gene3D" id="3.40.50.2300">
    <property type="match status" value="2"/>
</dbReference>
<dbReference type="InterPro" id="IPR010982">
    <property type="entry name" value="Lambda_DNA-bd_dom_sf"/>
</dbReference>
<dbReference type="PROSITE" id="PS50932">
    <property type="entry name" value="HTH_LACI_2"/>
    <property type="match status" value="1"/>
</dbReference>
<organism evidence="6 7">
    <name type="scientific">Albidovulum marisflavi</name>
    <dbReference type="NCBI Taxonomy" id="2984159"/>
    <lineage>
        <taxon>Bacteria</taxon>
        <taxon>Pseudomonadati</taxon>
        <taxon>Pseudomonadota</taxon>
        <taxon>Alphaproteobacteria</taxon>
        <taxon>Rhodobacterales</taxon>
        <taxon>Paracoccaceae</taxon>
        <taxon>Albidovulum</taxon>
    </lineage>
</organism>
<name>A0ABT2ZGP8_9RHOB</name>
<gene>
    <name evidence="6" type="ORF">OEW28_16820</name>
</gene>
<dbReference type="GO" id="GO:0003677">
    <property type="term" value="F:DNA binding"/>
    <property type="evidence" value="ECO:0007669"/>
    <property type="project" value="UniProtKB-KW"/>
</dbReference>
<dbReference type="CDD" id="cd01392">
    <property type="entry name" value="HTH_LacI"/>
    <property type="match status" value="1"/>
</dbReference>
<dbReference type="Pfam" id="PF13377">
    <property type="entry name" value="Peripla_BP_3"/>
    <property type="match status" value="1"/>
</dbReference>
<dbReference type="InterPro" id="IPR046335">
    <property type="entry name" value="LacI/GalR-like_sensor"/>
</dbReference>
<feature type="domain" description="HTH lacI-type" evidence="5">
    <location>
        <begin position="6"/>
        <end position="60"/>
    </location>
</feature>
<dbReference type="EMBL" id="JAOWKY010000005">
    <property type="protein sequence ID" value="MCV2870289.1"/>
    <property type="molecule type" value="Genomic_DNA"/>
</dbReference>
<dbReference type="SMART" id="SM00354">
    <property type="entry name" value="HTH_LACI"/>
    <property type="match status" value="1"/>
</dbReference>
<dbReference type="Pfam" id="PF00356">
    <property type="entry name" value="LacI"/>
    <property type="match status" value="1"/>
</dbReference>
<dbReference type="CDD" id="cd06278">
    <property type="entry name" value="PBP1_LacI-like"/>
    <property type="match status" value="1"/>
</dbReference>
<dbReference type="InterPro" id="IPR028082">
    <property type="entry name" value="Peripla_BP_I"/>
</dbReference>
<keyword evidence="3 6" id="KW-0238">DNA-binding</keyword>
<dbReference type="PANTHER" id="PTHR30146">
    <property type="entry name" value="LACI-RELATED TRANSCRIPTIONAL REPRESSOR"/>
    <property type="match status" value="1"/>
</dbReference>
<evidence type="ECO:0000313" key="6">
    <source>
        <dbReference type="EMBL" id="MCV2870289.1"/>
    </source>
</evidence>
<dbReference type="RefSeq" id="WP_263735961.1">
    <property type="nucleotide sequence ID" value="NZ_JAOWKY010000005.1"/>
</dbReference>
<proteinExistence type="predicted"/>
<evidence type="ECO:0000256" key="3">
    <source>
        <dbReference type="ARBA" id="ARBA00023125"/>
    </source>
</evidence>
<evidence type="ECO:0000256" key="4">
    <source>
        <dbReference type="ARBA" id="ARBA00023163"/>
    </source>
</evidence>
<dbReference type="PANTHER" id="PTHR30146:SF95">
    <property type="entry name" value="RIBOSE OPERON REPRESSOR"/>
    <property type="match status" value="1"/>
</dbReference>
<keyword evidence="7" id="KW-1185">Reference proteome</keyword>
<dbReference type="SUPFAM" id="SSF47413">
    <property type="entry name" value="lambda repressor-like DNA-binding domains"/>
    <property type="match status" value="1"/>
</dbReference>
<comment type="caution">
    <text evidence="6">The sequence shown here is derived from an EMBL/GenBank/DDBJ whole genome shotgun (WGS) entry which is preliminary data.</text>
</comment>
<dbReference type="Gene3D" id="1.10.260.40">
    <property type="entry name" value="lambda repressor-like DNA-binding domains"/>
    <property type="match status" value="1"/>
</dbReference>
<evidence type="ECO:0000313" key="7">
    <source>
        <dbReference type="Proteomes" id="UP001652542"/>
    </source>
</evidence>